<gene>
    <name evidence="1" type="ORF">PAC_06333</name>
</gene>
<proteinExistence type="predicted"/>
<accession>A0A1L7WUI9</accession>
<dbReference type="AlphaFoldDB" id="A0A1L7WUI9"/>
<name>A0A1L7WUI9_9HELO</name>
<dbReference type="Proteomes" id="UP000184330">
    <property type="component" value="Unassembled WGS sequence"/>
</dbReference>
<sequence length="153" mass="17661">MGEIGEWSWVQKEHRKRQKRASNATKPRCRDWILVNGTHHYAKNRNTFDQYRRVESTPTDLGNIIGVGIVFLMVRKSPTQNDTMRVRFDVDVSKDFVRCYRDGESVCYGKTFRGYKRLVLGDGVYGGSTLNDVRKAGKKLELGIILSEDEEKN</sequence>
<evidence type="ECO:0000313" key="2">
    <source>
        <dbReference type="Proteomes" id="UP000184330"/>
    </source>
</evidence>
<protein>
    <submittedName>
        <fullName evidence="1">Uncharacterized protein</fullName>
    </submittedName>
</protein>
<dbReference type="PANTHER" id="PTHR40628:SF1">
    <property type="entry name" value="CHROMO DOMAIN-CONTAINING PROTEIN"/>
    <property type="match status" value="1"/>
</dbReference>
<organism evidence="1 2">
    <name type="scientific">Phialocephala subalpina</name>
    <dbReference type="NCBI Taxonomy" id="576137"/>
    <lineage>
        <taxon>Eukaryota</taxon>
        <taxon>Fungi</taxon>
        <taxon>Dikarya</taxon>
        <taxon>Ascomycota</taxon>
        <taxon>Pezizomycotina</taxon>
        <taxon>Leotiomycetes</taxon>
        <taxon>Helotiales</taxon>
        <taxon>Mollisiaceae</taxon>
        <taxon>Phialocephala</taxon>
        <taxon>Phialocephala fortinii species complex</taxon>
    </lineage>
</organism>
<keyword evidence="2" id="KW-1185">Reference proteome</keyword>
<dbReference type="PANTHER" id="PTHR40628">
    <property type="entry name" value="CHROMO DOMAIN-CONTAINING PROTEIN"/>
    <property type="match status" value="1"/>
</dbReference>
<dbReference type="EMBL" id="FJOG01000008">
    <property type="protein sequence ID" value="CZR56445.1"/>
    <property type="molecule type" value="Genomic_DNA"/>
</dbReference>
<evidence type="ECO:0000313" key="1">
    <source>
        <dbReference type="EMBL" id="CZR56445.1"/>
    </source>
</evidence>
<reference evidence="1 2" key="1">
    <citation type="submission" date="2016-03" db="EMBL/GenBank/DDBJ databases">
        <authorList>
            <person name="Ploux O."/>
        </authorList>
    </citation>
    <scope>NUCLEOTIDE SEQUENCE [LARGE SCALE GENOMIC DNA]</scope>
    <source>
        <strain evidence="1 2">UAMH 11012</strain>
    </source>
</reference>